<dbReference type="AlphaFoldDB" id="A0A517Q7K8"/>
<evidence type="ECO:0000313" key="1">
    <source>
        <dbReference type="EMBL" id="QDT27615.1"/>
    </source>
</evidence>
<sequence>MTGYDTLFASINEAHETLVHGPSQYKWLASAKRYVQQSRECIGLANTRHGEVVYDIGCGPGYLLWICRERLGCSVQGCDPLRDGPIYKELYQALNLNQCISPYVSSIQAPLPATGLKYDVIFATWITWIGFGNWSAEEFSTYIHHCKQHLTERGRILLRFEESRFEEKLYESCLKQLGSRVAPLCYLFRA</sequence>
<dbReference type="EMBL" id="CP037421">
    <property type="protein sequence ID" value="QDT27615.1"/>
    <property type="molecule type" value="Genomic_DNA"/>
</dbReference>
<evidence type="ECO:0000313" key="2">
    <source>
        <dbReference type="Proteomes" id="UP000315647"/>
    </source>
</evidence>
<reference evidence="1 2" key="1">
    <citation type="submission" date="2019-03" db="EMBL/GenBank/DDBJ databases">
        <title>Deep-cultivation of Planctomycetes and their phenomic and genomic characterization uncovers novel biology.</title>
        <authorList>
            <person name="Wiegand S."/>
            <person name="Jogler M."/>
            <person name="Boedeker C."/>
            <person name="Pinto D."/>
            <person name="Vollmers J."/>
            <person name="Rivas-Marin E."/>
            <person name="Kohn T."/>
            <person name="Peeters S.H."/>
            <person name="Heuer A."/>
            <person name="Rast P."/>
            <person name="Oberbeckmann S."/>
            <person name="Bunk B."/>
            <person name="Jeske O."/>
            <person name="Meyerdierks A."/>
            <person name="Storesund J.E."/>
            <person name="Kallscheuer N."/>
            <person name="Luecker S."/>
            <person name="Lage O.M."/>
            <person name="Pohl T."/>
            <person name="Merkel B.J."/>
            <person name="Hornburger P."/>
            <person name="Mueller R.-W."/>
            <person name="Bruemmer F."/>
            <person name="Labrenz M."/>
            <person name="Spormann A.M."/>
            <person name="Op den Camp H."/>
            <person name="Overmann J."/>
            <person name="Amann R."/>
            <person name="Jetten M.S.M."/>
            <person name="Mascher T."/>
            <person name="Medema M.H."/>
            <person name="Devos D.P."/>
            <person name="Kaster A.-K."/>
            <person name="Ovreas L."/>
            <person name="Rohde M."/>
            <person name="Galperin M.Y."/>
            <person name="Jogler C."/>
        </authorList>
    </citation>
    <scope>NUCLEOTIDE SEQUENCE [LARGE SCALE GENOMIC DNA]</scope>
    <source>
        <strain evidence="1 2">Enr10</strain>
    </source>
</reference>
<dbReference type="SUPFAM" id="SSF53335">
    <property type="entry name" value="S-adenosyl-L-methionine-dependent methyltransferases"/>
    <property type="match status" value="1"/>
</dbReference>
<dbReference type="CDD" id="cd02440">
    <property type="entry name" value="AdoMet_MTases"/>
    <property type="match status" value="1"/>
</dbReference>
<evidence type="ECO:0008006" key="3">
    <source>
        <dbReference type="Google" id="ProtNLM"/>
    </source>
</evidence>
<name>A0A517Q7K8_9PLAN</name>
<dbReference type="Proteomes" id="UP000315647">
    <property type="component" value="Chromosome"/>
</dbReference>
<dbReference type="RefSeq" id="WP_145450162.1">
    <property type="nucleotide sequence ID" value="NZ_CP037421.1"/>
</dbReference>
<accession>A0A517Q7K8</accession>
<dbReference type="InterPro" id="IPR029063">
    <property type="entry name" value="SAM-dependent_MTases_sf"/>
</dbReference>
<dbReference type="Gene3D" id="3.40.50.150">
    <property type="entry name" value="Vaccinia Virus protein VP39"/>
    <property type="match status" value="1"/>
</dbReference>
<proteinExistence type="predicted"/>
<organism evidence="1 2">
    <name type="scientific">Gimesia panareensis</name>
    <dbReference type="NCBI Taxonomy" id="2527978"/>
    <lineage>
        <taxon>Bacteria</taxon>
        <taxon>Pseudomonadati</taxon>
        <taxon>Planctomycetota</taxon>
        <taxon>Planctomycetia</taxon>
        <taxon>Planctomycetales</taxon>
        <taxon>Planctomycetaceae</taxon>
        <taxon>Gimesia</taxon>
    </lineage>
</organism>
<protein>
    <recommendedName>
        <fullName evidence="3">Methyltransferase domain protein</fullName>
    </recommendedName>
</protein>
<gene>
    <name evidence="1" type="ORF">Enr10x_29330</name>
</gene>
<keyword evidence="2" id="KW-1185">Reference proteome</keyword>